<feature type="compositionally biased region" description="Polar residues" evidence="6">
    <location>
        <begin position="311"/>
        <end position="327"/>
    </location>
</feature>
<dbReference type="OrthoDB" id="220028at2"/>
<dbReference type="Gene3D" id="1.10.3210.30">
    <property type="match status" value="1"/>
</dbReference>
<comment type="similarity">
    <text evidence="1">In the N-terminal section; belongs to the CRISPR-associated nuclease Cas3-HD family.</text>
</comment>
<dbReference type="Proteomes" id="UP000254601">
    <property type="component" value="Unassembled WGS sequence"/>
</dbReference>
<comment type="similarity">
    <text evidence="2">In the central section; belongs to the CRISPR-associated helicase Cas3 family.</text>
</comment>
<protein>
    <submittedName>
        <fullName evidence="8">CRISPR-associated helicase Cas3, subtype I-F/YPEST</fullName>
    </submittedName>
</protein>
<accession>A0A380MSA3</accession>
<evidence type="ECO:0000256" key="2">
    <source>
        <dbReference type="ARBA" id="ARBA00009046"/>
    </source>
</evidence>
<dbReference type="Pfam" id="PF18019">
    <property type="entry name" value="Cas3_HD"/>
    <property type="match status" value="1"/>
</dbReference>
<keyword evidence="4" id="KW-0378">Hydrolase</keyword>
<gene>
    <name evidence="8" type="ORF">NCTC13337_01078</name>
</gene>
<reference evidence="8 9" key="1">
    <citation type="submission" date="2018-06" db="EMBL/GenBank/DDBJ databases">
        <authorList>
            <consortium name="Pathogen Informatics"/>
            <person name="Doyle S."/>
        </authorList>
    </citation>
    <scope>NUCLEOTIDE SEQUENCE [LARGE SCALE GENOMIC DNA]</scope>
    <source>
        <strain evidence="8 9">NCTC13337</strain>
    </source>
</reference>
<evidence type="ECO:0000256" key="5">
    <source>
        <dbReference type="ARBA" id="ARBA00023118"/>
    </source>
</evidence>
<evidence type="ECO:0000256" key="4">
    <source>
        <dbReference type="ARBA" id="ARBA00022801"/>
    </source>
</evidence>
<feature type="domain" description="HD Cas3-type" evidence="7">
    <location>
        <begin position="102"/>
        <end position="347"/>
    </location>
</feature>
<organism evidence="8 9">
    <name type="scientific">Suttonella ornithocola</name>
    <dbReference type="NCBI Taxonomy" id="279832"/>
    <lineage>
        <taxon>Bacteria</taxon>
        <taxon>Pseudomonadati</taxon>
        <taxon>Pseudomonadota</taxon>
        <taxon>Gammaproteobacteria</taxon>
        <taxon>Cardiobacteriales</taxon>
        <taxon>Cardiobacteriaceae</taxon>
        <taxon>Suttonella</taxon>
    </lineage>
</organism>
<dbReference type="Gene3D" id="3.40.50.300">
    <property type="entry name" value="P-loop containing nucleotide triphosphate hydrolases"/>
    <property type="match status" value="1"/>
</dbReference>
<evidence type="ECO:0000313" key="8">
    <source>
        <dbReference type="EMBL" id="SUO95054.1"/>
    </source>
</evidence>
<dbReference type="GO" id="GO:0046872">
    <property type="term" value="F:metal ion binding"/>
    <property type="evidence" value="ECO:0007669"/>
    <property type="project" value="UniProtKB-KW"/>
</dbReference>
<dbReference type="EMBL" id="UHIC01000001">
    <property type="protein sequence ID" value="SUO95054.1"/>
    <property type="molecule type" value="Genomic_DNA"/>
</dbReference>
<evidence type="ECO:0000259" key="7">
    <source>
        <dbReference type="PROSITE" id="PS51643"/>
    </source>
</evidence>
<dbReference type="PROSITE" id="PS51643">
    <property type="entry name" value="HD_CAS3"/>
    <property type="match status" value="1"/>
</dbReference>
<evidence type="ECO:0000313" key="9">
    <source>
        <dbReference type="Proteomes" id="UP000254601"/>
    </source>
</evidence>
<dbReference type="NCBIfam" id="TIGR02562">
    <property type="entry name" value="cas3_yersinia"/>
    <property type="match status" value="1"/>
</dbReference>
<dbReference type="GO" id="GO:0051607">
    <property type="term" value="P:defense response to virus"/>
    <property type="evidence" value="ECO:0007669"/>
    <property type="project" value="UniProtKB-KW"/>
</dbReference>
<evidence type="ECO:0000256" key="1">
    <source>
        <dbReference type="ARBA" id="ARBA00006847"/>
    </source>
</evidence>
<dbReference type="InterPro" id="IPR006483">
    <property type="entry name" value="CRISPR-assoc_Cas3_HD"/>
</dbReference>
<sequence length="670" mass="74890">MMVTFISQCEKKALKRTRRILDSFANRIGDNVWQTAITEEGLKTVASLLRKTATKSTAVSCHRIKSRQLTELVWIIGNKRKFNELGIVPVNHTKRNLMHQDWENRWQNLTAMKLIAILAALLHDIGKSSVLFQRKLNGQRYKGGDPYRHEWVSLKLFLWLIDGCTSDNAVFDRLANIKGYLKTPPTLTEPHYRQANLEHLPPLAQWIAWLIVTHHRLPPLPIKQNDDNTGDGYEEAATRKEMLQAGNNKYRTTASEFYRTLKAINHWVHNPNSQGNLAQNWQFDALVLHSPALQKQLKRYAEKAKADPTLQALSQKHSKTADQPQTPISNPFLLNLSRLILMTGDHNYSALNQDSKARVAGDKNWNSTLIANTVRDGNNTPNQPLDEHLLGVANYCGQFAKALPAIQTALPKLKDHDTLAKNTDHPNFRWQNQAFKLARQASESSETHGFFAINMASTGSGKTIANARIAYALANPKHGARITIALGLRTLTLQTGKSLRQDLKLSDSDLAVLVGGHANKQLFGLNQEDDTPNNGSESADTLLDQYVDSNIDPADYDQLKLGILTANKSAQQLLYSPIISCTIDHLMQASEQQRGGRYIIPILRLLSSDLILDEPDDFSDADLPALSRLVHLAGLYGSRLILSSATLQPDQIHGLFTAYLAGRKIYSAIS</sequence>
<dbReference type="InterPro" id="IPR038257">
    <property type="entry name" value="CRISPR-assoc_Cas3_HD_sf"/>
</dbReference>
<dbReference type="RefSeq" id="WP_084601585.1">
    <property type="nucleotide sequence ID" value="NZ_LWHB01000037.1"/>
</dbReference>
<dbReference type="NCBIfam" id="TIGR01596">
    <property type="entry name" value="cas3_HD"/>
    <property type="match status" value="1"/>
</dbReference>
<name>A0A380MSA3_9GAMM</name>
<dbReference type="SUPFAM" id="SSF52540">
    <property type="entry name" value="P-loop containing nucleoside triphosphate hydrolases"/>
    <property type="match status" value="1"/>
</dbReference>
<keyword evidence="9" id="KW-1185">Reference proteome</keyword>
<dbReference type="InterPro" id="IPR048823">
    <property type="entry name" value="Cas3_I-F_Cas2"/>
</dbReference>
<evidence type="ECO:0000256" key="6">
    <source>
        <dbReference type="SAM" id="MobiDB-lite"/>
    </source>
</evidence>
<feature type="region of interest" description="Disordered" evidence="6">
    <location>
        <begin position="308"/>
        <end position="327"/>
    </location>
</feature>
<keyword evidence="5" id="KW-0051">Antiviral defense</keyword>
<keyword evidence="3" id="KW-0479">Metal-binding</keyword>
<dbReference type="Pfam" id="PF21384">
    <property type="entry name" value="Cas3_I-F_Cas2"/>
    <property type="match status" value="1"/>
</dbReference>
<proteinExistence type="inferred from homology"/>
<evidence type="ECO:0000256" key="3">
    <source>
        <dbReference type="ARBA" id="ARBA00022723"/>
    </source>
</evidence>
<dbReference type="InterPro" id="IPR013395">
    <property type="entry name" value="CRISPR-assoc_Cas3_yers"/>
</dbReference>
<dbReference type="InterPro" id="IPR027417">
    <property type="entry name" value="P-loop_NTPase"/>
</dbReference>
<dbReference type="AlphaFoldDB" id="A0A380MSA3"/>
<dbReference type="GO" id="GO:0016787">
    <property type="term" value="F:hydrolase activity"/>
    <property type="evidence" value="ECO:0007669"/>
    <property type="project" value="UniProtKB-KW"/>
</dbReference>